<evidence type="ECO:0000313" key="2">
    <source>
        <dbReference type="EMBL" id="QXJ32886.1"/>
    </source>
</evidence>
<dbReference type="AlphaFoldDB" id="A0A8F5BWR4"/>
<dbReference type="EMBL" id="CP077713">
    <property type="protein sequence ID" value="QXJ36017.1"/>
    <property type="molecule type" value="Genomic_DNA"/>
</dbReference>
<gene>
    <name evidence="2" type="ORF">J5U21_02541</name>
    <name evidence="3" type="ORF">J5U22_02568</name>
</gene>
<sequence length="69" mass="8174">MLKHGKYVYVDLNNGKYIKVRILKSRDDNSAEKYILTNYVNKNKPKNGIIIKMDNLPIEVKDKITRFFL</sequence>
<dbReference type="EMBL" id="CP077715">
    <property type="protein sequence ID" value="QXJ32886.1"/>
    <property type="molecule type" value="Genomic_DNA"/>
</dbReference>
<reference evidence="2 5" key="1">
    <citation type="journal article" date="2021" name="Environ. Microbiol.">
        <title>New insights into the diversity and evolution of the archaeal mobilome from three complete genomes of Saccharolobus shibatae.</title>
        <authorList>
            <person name="Medvedeva S."/>
            <person name="Brandt D."/>
            <person name="Cvirkaite-Krupovic V."/>
            <person name="Liu Y."/>
            <person name="Severinov K."/>
            <person name="Ishino S."/>
            <person name="Ishino Y."/>
            <person name="Prangishvili D."/>
            <person name="Kalinowski J."/>
            <person name="Krupovic M."/>
        </authorList>
    </citation>
    <scope>NUCLEOTIDE SEQUENCE</scope>
    <source>
        <strain evidence="2">BEU9</strain>
        <strain evidence="3 5">S38A</strain>
    </source>
</reference>
<protein>
    <recommendedName>
        <fullName evidence="1">DUF5622 domain-containing protein</fullName>
    </recommendedName>
</protein>
<proteinExistence type="predicted"/>
<evidence type="ECO:0000313" key="4">
    <source>
        <dbReference type="Proteomes" id="UP000693941"/>
    </source>
</evidence>
<organism evidence="2 4">
    <name type="scientific">Saccharolobus shibatae</name>
    <dbReference type="NCBI Taxonomy" id="2286"/>
    <lineage>
        <taxon>Archaea</taxon>
        <taxon>Thermoproteota</taxon>
        <taxon>Thermoprotei</taxon>
        <taxon>Sulfolobales</taxon>
        <taxon>Sulfolobaceae</taxon>
        <taxon>Saccharolobus</taxon>
    </lineage>
</organism>
<accession>A0A8F5BWR4</accession>
<name>A0A8F5BWR4_9CREN</name>
<dbReference type="Pfam" id="PF18533">
    <property type="entry name" value="DUF5622"/>
    <property type="match status" value="1"/>
</dbReference>
<dbReference type="GeneID" id="65560957"/>
<feature type="domain" description="DUF5622" evidence="1">
    <location>
        <begin position="2"/>
        <end position="65"/>
    </location>
</feature>
<evidence type="ECO:0000313" key="3">
    <source>
        <dbReference type="EMBL" id="QXJ36017.1"/>
    </source>
</evidence>
<evidence type="ECO:0000259" key="1">
    <source>
        <dbReference type="Pfam" id="PF18533"/>
    </source>
</evidence>
<dbReference type="InterPro" id="IPR041043">
    <property type="entry name" value="DUF5622"/>
</dbReference>
<dbReference type="Proteomes" id="UP000694036">
    <property type="component" value="Chromosome"/>
</dbReference>
<dbReference type="Proteomes" id="UP000693941">
    <property type="component" value="Chromosome"/>
</dbReference>
<evidence type="ECO:0000313" key="5">
    <source>
        <dbReference type="Proteomes" id="UP000694036"/>
    </source>
</evidence>
<keyword evidence="5" id="KW-1185">Reference proteome</keyword>
<dbReference type="RefSeq" id="WP_218258457.1">
    <property type="nucleotide sequence ID" value="NZ_CP077713.1"/>
</dbReference>